<evidence type="ECO:0000313" key="3">
    <source>
        <dbReference type="Proteomes" id="UP000620124"/>
    </source>
</evidence>
<feature type="compositionally biased region" description="Low complexity" evidence="1">
    <location>
        <begin position="174"/>
        <end position="183"/>
    </location>
</feature>
<dbReference type="AlphaFoldDB" id="A0A8H6YC01"/>
<feature type="compositionally biased region" description="Basic residues" evidence="1">
    <location>
        <begin position="159"/>
        <end position="173"/>
    </location>
</feature>
<name>A0A8H6YC01_9AGAR</name>
<feature type="region of interest" description="Disordered" evidence="1">
    <location>
        <begin position="226"/>
        <end position="259"/>
    </location>
</feature>
<reference evidence="2" key="1">
    <citation type="submission" date="2020-05" db="EMBL/GenBank/DDBJ databases">
        <title>Mycena genomes resolve the evolution of fungal bioluminescence.</title>
        <authorList>
            <person name="Tsai I.J."/>
        </authorList>
    </citation>
    <scope>NUCLEOTIDE SEQUENCE</scope>
    <source>
        <strain evidence="2">CCC161011</strain>
    </source>
</reference>
<evidence type="ECO:0000256" key="1">
    <source>
        <dbReference type="SAM" id="MobiDB-lite"/>
    </source>
</evidence>
<dbReference type="OrthoDB" id="3215907at2759"/>
<dbReference type="Proteomes" id="UP000620124">
    <property type="component" value="Unassembled WGS sequence"/>
</dbReference>
<feature type="compositionally biased region" description="Pro residues" evidence="1">
    <location>
        <begin position="231"/>
        <end position="240"/>
    </location>
</feature>
<comment type="caution">
    <text evidence="2">The sequence shown here is derived from an EMBL/GenBank/DDBJ whole genome shotgun (WGS) entry which is preliminary data.</text>
</comment>
<feature type="region of interest" description="Disordered" evidence="1">
    <location>
        <begin position="107"/>
        <end position="132"/>
    </location>
</feature>
<protein>
    <submittedName>
        <fullName evidence="2">Uncharacterized protein</fullName>
    </submittedName>
</protein>
<gene>
    <name evidence="2" type="ORF">MVEN_00922800</name>
</gene>
<organism evidence="2 3">
    <name type="scientific">Mycena venus</name>
    <dbReference type="NCBI Taxonomy" id="2733690"/>
    <lineage>
        <taxon>Eukaryota</taxon>
        <taxon>Fungi</taxon>
        <taxon>Dikarya</taxon>
        <taxon>Basidiomycota</taxon>
        <taxon>Agaricomycotina</taxon>
        <taxon>Agaricomycetes</taxon>
        <taxon>Agaricomycetidae</taxon>
        <taxon>Agaricales</taxon>
        <taxon>Marasmiineae</taxon>
        <taxon>Mycenaceae</taxon>
        <taxon>Mycena</taxon>
    </lineage>
</organism>
<evidence type="ECO:0000313" key="2">
    <source>
        <dbReference type="EMBL" id="KAF7355936.1"/>
    </source>
</evidence>
<accession>A0A8H6YC01</accession>
<sequence>MDGPSTLPVTTHFLKPHQRVRLMRSTRKVEHLLGETPLFVDTSSPITPTFPGPQSRRTAAYIYVAPVRSSSLNAYAPPDPSYTSTSRVPARPLLAVSVPAPVDMDPPIASPASISFPTQPKSPADEERRQRTRKMARIARTLGENVPAELVFPATLSPKPRRTSTLTKRRSSRLVRASSAASRAGRRDSLTKGELEKQGADAAALESIESDSESASVYSTLSGGDWERVPYPHPPNPNPNPTHATTVVPRASAPRGVPPTFNARASAAAFPSRESLAPGAPGFG</sequence>
<feature type="compositionally biased region" description="Basic and acidic residues" evidence="1">
    <location>
        <begin position="185"/>
        <end position="198"/>
    </location>
</feature>
<feature type="region of interest" description="Disordered" evidence="1">
    <location>
        <begin position="153"/>
        <end position="198"/>
    </location>
</feature>
<proteinExistence type="predicted"/>
<dbReference type="EMBL" id="JACAZI010000007">
    <property type="protein sequence ID" value="KAF7355936.1"/>
    <property type="molecule type" value="Genomic_DNA"/>
</dbReference>
<feature type="region of interest" description="Disordered" evidence="1">
    <location>
        <begin position="265"/>
        <end position="284"/>
    </location>
</feature>
<keyword evidence="3" id="KW-1185">Reference proteome</keyword>